<dbReference type="SUPFAM" id="SSF47413">
    <property type="entry name" value="lambda repressor-like DNA-binding domains"/>
    <property type="match status" value="1"/>
</dbReference>
<dbReference type="RefSeq" id="WP_055168065.1">
    <property type="nucleotide sequence ID" value="NZ_CYXX01000004.1"/>
</dbReference>
<dbReference type="AlphaFoldDB" id="A0A173S6H6"/>
<dbReference type="Proteomes" id="UP000095453">
    <property type="component" value="Unassembled WGS sequence"/>
</dbReference>
<evidence type="ECO:0000313" key="2">
    <source>
        <dbReference type="Proteomes" id="UP000095453"/>
    </source>
</evidence>
<sequence>MAGKPQAEKAVERFPELGCFAVAVRRIVYEKGMTLDNAIKKSGISKSAWFAGMAGSGGKPTRLPSLASFFAIADGLGITPEELIAAMRKEAEVREKSNGERAENDE</sequence>
<dbReference type="EMBL" id="CYXX01000004">
    <property type="protein sequence ID" value="CUM85427.1"/>
    <property type="molecule type" value="Genomic_DNA"/>
</dbReference>
<dbReference type="Gene3D" id="1.10.260.40">
    <property type="entry name" value="lambda repressor-like DNA-binding domains"/>
    <property type="match status" value="1"/>
</dbReference>
<accession>A0A173S6H6</accession>
<protein>
    <recommendedName>
        <fullName evidence="3">XRE family transcriptional regulator</fullName>
    </recommendedName>
</protein>
<dbReference type="GO" id="GO:0003677">
    <property type="term" value="F:DNA binding"/>
    <property type="evidence" value="ECO:0007669"/>
    <property type="project" value="InterPro"/>
</dbReference>
<organism evidence="1 2">
    <name type="scientific">Roseburia inulinivorans</name>
    <dbReference type="NCBI Taxonomy" id="360807"/>
    <lineage>
        <taxon>Bacteria</taxon>
        <taxon>Bacillati</taxon>
        <taxon>Bacillota</taxon>
        <taxon>Clostridia</taxon>
        <taxon>Lachnospirales</taxon>
        <taxon>Lachnospiraceae</taxon>
        <taxon>Roseburia</taxon>
    </lineage>
</organism>
<dbReference type="InterPro" id="IPR010982">
    <property type="entry name" value="Lambda_DNA-bd_dom_sf"/>
</dbReference>
<evidence type="ECO:0008006" key="3">
    <source>
        <dbReference type="Google" id="ProtNLM"/>
    </source>
</evidence>
<name>A0A173S6H6_9FIRM</name>
<gene>
    <name evidence="1" type="ORF">ERS852444_00795</name>
</gene>
<reference evidence="1 2" key="1">
    <citation type="submission" date="2015-09" db="EMBL/GenBank/DDBJ databases">
        <authorList>
            <consortium name="Pathogen Informatics"/>
        </authorList>
    </citation>
    <scope>NUCLEOTIDE SEQUENCE [LARGE SCALE GENOMIC DNA]</scope>
    <source>
        <strain evidence="1 2">2789STDY5608887</strain>
    </source>
</reference>
<proteinExistence type="predicted"/>
<evidence type="ECO:0000313" key="1">
    <source>
        <dbReference type="EMBL" id="CUM85427.1"/>
    </source>
</evidence>